<gene>
    <name evidence="1" type="ordered locus">Calhy_0407</name>
</gene>
<accession>E4QBY1</accession>
<reference evidence="1 2" key="2">
    <citation type="journal article" date="2011" name="J. Bacteriol.">
        <title>Complete genome sequences for the anaerobic, extremely thermophilic plant biomass-degrading bacteria Caldicellulosiruptor hydrothermalis, Caldicellulosiruptor kristjanssonii, Caldicellulosiruptor kronotskyensis, Caldicellulosiruptor owensenis, and Caldicellulosiruptor lactoaceticus.</title>
        <authorList>
            <person name="Blumer-Schuette S.E."/>
            <person name="Ozdemir I."/>
            <person name="Mistry D."/>
            <person name="Lucas S."/>
            <person name="Lapidus A."/>
            <person name="Cheng J.F."/>
            <person name="Goodwin L.A."/>
            <person name="Pitluck S."/>
            <person name="Land M.L."/>
            <person name="Hauser L.J."/>
            <person name="Woyke T."/>
            <person name="Mikhailova N."/>
            <person name="Pati A."/>
            <person name="Kyrpides N.C."/>
            <person name="Ivanova N."/>
            <person name="Detter J.C."/>
            <person name="Walston-Davenport K."/>
            <person name="Han S."/>
            <person name="Adams M.W."/>
            <person name="Kelly R.M."/>
        </authorList>
    </citation>
    <scope>NUCLEOTIDE SEQUENCE [LARGE SCALE GENOMIC DNA]</scope>
    <source>
        <strain evidence="2">DSM 18901 / VKM B-2411 / 108</strain>
    </source>
</reference>
<dbReference type="REBASE" id="28848">
    <property type="entry name" value="Chy108ORF409P"/>
</dbReference>
<dbReference type="STRING" id="632292.Calhy_0407"/>
<evidence type="ECO:0000313" key="1">
    <source>
        <dbReference type="EMBL" id="ADQ06155.1"/>
    </source>
</evidence>
<dbReference type="KEGG" id="chd:Calhy_0407"/>
<name>E4QBY1_CALH1</name>
<reference key="1">
    <citation type="submission" date="2010-09" db="EMBL/GenBank/DDBJ databases">
        <title>Complete sequence of Caldicellulosiruptor hydrothermalis 108.</title>
        <authorList>
            <consortium name="US DOE Joint Genome Institute"/>
            <person name="Lucas S."/>
            <person name="Copeland A."/>
            <person name="Lapidus A."/>
            <person name="Cheng J.-F."/>
            <person name="Bruce D."/>
            <person name="Goodwin L."/>
            <person name="Pitluck S."/>
            <person name="Davenport K."/>
            <person name="Detter J.C."/>
            <person name="Han C."/>
            <person name="Tapia R."/>
            <person name="Land M."/>
            <person name="Hauser L."/>
            <person name="Chang Y.-J."/>
            <person name="Jeffries C."/>
            <person name="Kyrpides N."/>
            <person name="Ivanova N."/>
            <person name="Mikhailova N."/>
            <person name="Blumer-Schuette S.E."/>
            <person name="Kelly R.M."/>
            <person name="Woyke T."/>
        </authorList>
    </citation>
    <scope>NUCLEOTIDE SEQUENCE</scope>
    <source>
        <strain>108</strain>
    </source>
</reference>
<dbReference type="Proteomes" id="UP000006890">
    <property type="component" value="Chromosome"/>
</dbReference>
<dbReference type="AlphaFoldDB" id="E4QBY1"/>
<dbReference type="HOGENOM" id="CLU_3325794_0_0_9"/>
<proteinExistence type="predicted"/>
<keyword evidence="2" id="KW-1185">Reference proteome</keyword>
<protein>
    <submittedName>
        <fullName evidence="1">Type II site-specific deoxyribonuclease</fullName>
    </submittedName>
</protein>
<organism evidence="1 2">
    <name type="scientific">Caldicellulosiruptor hydrothermalis (strain DSM 18901 / VKM B-2411 / 108)</name>
    <dbReference type="NCBI Taxonomy" id="632292"/>
    <lineage>
        <taxon>Bacteria</taxon>
        <taxon>Bacillati</taxon>
        <taxon>Bacillota</taxon>
        <taxon>Bacillota incertae sedis</taxon>
        <taxon>Caldicellulosiruptorales</taxon>
        <taxon>Caldicellulosiruptoraceae</taxon>
        <taxon>Caldicellulosiruptor</taxon>
    </lineage>
</organism>
<evidence type="ECO:0000313" key="2">
    <source>
        <dbReference type="Proteomes" id="UP000006890"/>
    </source>
</evidence>
<dbReference type="EMBL" id="CP002219">
    <property type="protein sequence ID" value="ADQ06155.1"/>
    <property type="molecule type" value="Genomic_DNA"/>
</dbReference>
<sequence>MDQTAKGKAFEYACIIEFENYLKNEIQQKVVVQETRAL</sequence>